<proteinExistence type="predicted"/>
<accession>A0A1F5ACY0</accession>
<protein>
    <recommendedName>
        <fullName evidence="3">Periplasmic heavy metal sensor</fullName>
    </recommendedName>
</protein>
<gene>
    <name evidence="1" type="ORF">A2V47_04125</name>
</gene>
<dbReference type="Proteomes" id="UP000177701">
    <property type="component" value="Unassembled WGS sequence"/>
</dbReference>
<reference evidence="1 2" key="1">
    <citation type="journal article" date="2016" name="Nat. Commun.">
        <title>Thousands of microbial genomes shed light on interconnected biogeochemical processes in an aquifer system.</title>
        <authorList>
            <person name="Anantharaman K."/>
            <person name="Brown C.T."/>
            <person name="Hug L.A."/>
            <person name="Sharon I."/>
            <person name="Castelle C.J."/>
            <person name="Probst A.J."/>
            <person name="Thomas B.C."/>
            <person name="Singh A."/>
            <person name="Wilkins M.J."/>
            <person name="Karaoz U."/>
            <person name="Brodie E.L."/>
            <person name="Williams K.H."/>
            <person name="Hubbard S.S."/>
            <person name="Banfield J.F."/>
        </authorList>
    </citation>
    <scope>NUCLEOTIDE SEQUENCE [LARGE SCALE GENOMIC DNA]</scope>
</reference>
<name>A0A1F5ACY0_9BACT</name>
<comment type="caution">
    <text evidence="1">The sequence shown here is derived from an EMBL/GenBank/DDBJ whole genome shotgun (WGS) entry which is preliminary data.</text>
</comment>
<dbReference type="Pfam" id="PF13801">
    <property type="entry name" value="Metal_resist"/>
    <property type="match status" value="1"/>
</dbReference>
<dbReference type="InterPro" id="IPR025961">
    <property type="entry name" value="Metal_resist"/>
</dbReference>
<dbReference type="STRING" id="1797291.A2V47_04125"/>
<dbReference type="AlphaFoldDB" id="A0A1F5ACY0"/>
<dbReference type="Gene3D" id="1.20.120.1490">
    <property type="match status" value="1"/>
</dbReference>
<organism evidence="1 2">
    <name type="scientific">Candidatus Sediminicultor quintus</name>
    <dbReference type="NCBI Taxonomy" id="1797291"/>
    <lineage>
        <taxon>Bacteria</taxon>
        <taxon>Pseudomonadati</taxon>
        <taxon>Atribacterota</taxon>
        <taxon>Candidatus Phoenicimicrobiia</taxon>
        <taxon>Candidatus Pheonicimicrobiales</taxon>
        <taxon>Candidatus Phoenicimicrobiaceae</taxon>
        <taxon>Candidatus Sediminicultor</taxon>
    </lineage>
</organism>
<dbReference type="EMBL" id="MEYH01000039">
    <property type="protein sequence ID" value="OGD16186.1"/>
    <property type="molecule type" value="Genomic_DNA"/>
</dbReference>
<evidence type="ECO:0000313" key="2">
    <source>
        <dbReference type="Proteomes" id="UP000177701"/>
    </source>
</evidence>
<evidence type="ECO:0000313" key="1">
    <source>
        <dbReference type="EMBL" id="OGD16186.1"/>
    </source>
</evidence>
<sequence length="182" mass="21211">MKKKLVILTLIIVITVIFLGLTQSIYAQENKPLMKQKMLPYKSGEFRETMDKRLKGSPDMMMEEFIKSLNLSEEQVTEINKTLLDFQKDTVELRNSIQIRELEVKALLLEPLTEMTKIKAKFEEIAELQVEIRVKTIERYLEIKGLLTPEQQAKLPLGVPSQIFAHGKMGMDRSRMMKSYCW</sequence>
<evidence type="ECO:0008006" key="3">
    <source>
        <dbReference type="Google" id="ProtNLM"/>
    </source>
</evidence>